<keyword evidence="3" id="KW-1185">Reference proteome</keyword>
<dbReference type="Gene3D" id="1.20.1070.10">
    <property type="entry name" value="Rhodopsin 7-helix transmembrane proteins"/>
    <property type="match status" value="1"/>
</dbReference>
<accession>A0A0W0Y636</accession>
<comment type="caution">
    <text evidence="2">The sequence shown here is derived from an EMBL/GenBank/DDBJ whole genome shotgun (WGS) entry which is preliminary data.</text>
</comment>
<dbReference type="Proteomes" id="UP000054608">
    <property type="component" value="Unassembled WGS sequence"/>
</dbReference>
<dbReference type="PATRIC" id="fig|458.5.peg.56"/>
<protein>
    <submittedName>
        <fullName evidence="2">Transmembrane protein</fullName>
    </submittedName>
</protein>
<gene>
    <name evidence="2" type="ORF">Lrub_0055</name>
</gene>
<keyword evidence="1" id="KW-1133">Transmembrane helix</keyword>
<dbReference type="EMBL" id="LNYT01000001">
    <property type="protein sequence ID" value="KTD52423.1"/>
    <property type="molecule type" value="Genomic_DNA"/>
</dbReference>
<dbReference type="AlphaFoldDB" id="A0A0W0Y636"/>
<organism evidence="2 3">
    <name type="scientific">Legionella rubrilucens</name>
    <dbReference type="NCBI Taxonomy" id="458"/>
    <lineage>
        <taxon>Bacteria</taxon>
        <taxon>Pseudomonadati</taxon>
        <taxon>Pseudomonadota</taxon>
        <taxon>Gammaproteobacteria</taxon>
        <taxon>Legionellales</taxon>
        <taxon>Legionellaceae</taxon>
        <taxon>Legionella</taxon>
    </lineage>
</organism>
<dbReference type="STRING" id="458.Lrub_0055"/>
<evidence type="ECO:0000313" key="2">
    <source>
        <dbReference type="EMBL" id="KTD52423.1"/>
    </source>
</evidence>
<feature type="transmembrane region" description="Helical" evidence="1">
    <location>
        <begin position="149"/>
        <end position="167"/>
    </location>
</feature>
<feature type="transmembrane region" description="Helical" evidence="1">
    <location>
        <begin position="91"/>
        <end position="115"/>
    </location>
</feature>
<reference evidence="2 3" key="1">
    <citation type="submission" date="2015-11" db="EMBL/GenBank/DDBJ databases">
        <title>Genomic analysis of 38 Legionella species identifies large and diverse effector repertoires.</title>
        <authorList>
            <person name="Burstein D."/>
            <person name="Amaro F."/>
            <person name="Zusman T."/>
            <person name="Lifshitz Z."/>
            <person name="Cohen O."/>
            <person name="Gilbert J.A."/>
            <person name="Pupko T."/>
            <person name="Shuman H.A."/>
            <person name="Segal G."/>
        </authorList>
    </citation>
    <scope>NUCLEOTIDE SEQUENCE [LARGE SCALE GENOMIC DNA]</scope>
    <source>
        <strain evidence="2 3">WA-270A-C2</strain>
    </source>
</reference>
<keyword evidence="1 2" id="KW-0812">Transmembrane</keyword>
<proteinExistence type="predicted"/>
<sequence>MLQENKYNCAESLQIPDFPQLNGLGIMEHDRFEQNKVLFIIGMIALVVGLSFLLFSFYILPAALWNWNYDVPEFVFIWRENLKESYSMSEIAAGGIVFLIVLLPAIVAGVISYFISNAIDNRIHGIVNEEAEEESMVNLREDVKETFSFGAKLIILIILAVVALWFFEWLMAVPTVD</sequence>
<name>A0A0W0Y636_9GAMM</name>
<evidence type="ECO:0000256" key="1">
    <source>
        <dbReference type="SAM" id="Phobius"/>
    </source>
</evidence>
<evidence type="ECO:0000313" key="3">
    <source>
        <dbReference type="Proteomes" id="UP000054608"/>
    </source>
</evidence>
<feature type="transmembrane region" description="Helical" evidence="1">
    <location>
        <begin position="37"/>
        <end position="60"/>
    </location>
</feature>
<keyword evidence="1" id="KW-0472">Membrane</keyword>